<dbReference type="RefSeq" id="WP_349757608.1">
    <property type="nucleotide sequence ID" value="NZ_JBEGCI010000004.1"/>
</dbReference>
<protein>
    <submittedName>
        <fullName evidence="2">DUF6647 family protein</fullName>
    </submittedName>
</protein>
<name>A0ABV1N2W4_9GAMM</name>
<comment type="caution">
    <text evidence="2">The sequence shown here is derived from an EMBL/GenBank/DDBJ whole genome shotgun (WGS) entry which is preliminary data.</text>
</comment>
<dbReference type="EMBL" id="JBEGCI010000004">
    <property type="protein sequence ID" value="MEQ6888058.1"/>
    <property type="molecule type" value="Genomic_DNA"/>
</dbReference>
<proteinExistence type="predicted"/>
<accession>A0ABV1N2W4</accession>
<evidence type="ECO:0000313" key="3">
    <source>
        <dbReference type="Proteomes" id="UP001472978"/>
    </source>
</evidence>
<dbReference type="Proteomes" id="UP001472978">
    <property type="component" value="Unassembled WGS sequence"/>
</dbReference>
<reference evidence="2 3" key="1">
    <citation type="submission" date="2024-05" db="EMBL/GenBank/DDBJ databases">
        <title>Halomonas sp. CS7 16S ribosomal RNA gene Genome sequencing and assembly.</title>
        <authorList>
            <person name="Yook S."/>
        </authorList>
    </citation>
    <scope>NUCLEOTIDE SEQUENCE [LARGE SCALE GENOMIC DNA]</scope>
    <source>
        <strain evidence="2 3">CS7</strain>
    </source>
</reference>
<keyword evidence="3" id="KW-1185">Reference proteome</keyword>
<dbReference type="Pfam" id="PF20352">
    <property type="entry name" value="DUF6647"/>
    <property type="match status" value="1"/>
</dbReference>
<sequence length="163" mass="18426">MSSTSSGDPSTTTLPSAPARIVREQSAWLARRTDYREPALPGVKVESQASLQQRCFPDFPEPLGVRVKGAYDPRDSIIYLDVDLDLDDRVDQSYLLHELVHHFQVHHARRQGQDDAGIRPRGRLEGEAYRLQLRWLEEAGVADPLAALGIDEKTLQIIERSQR</sequence>
<organism evidence="2 3">
    <name type="scientific">Halomonas pelophila</name>
    <dbReference type="NCBI Taxonomy" id="3151122"/>
    <lineage>
        <taxon>Bacteria</taxon>
        <taxon>Pseudomonadati</taxon>
        <taxon>Pseudomonadota</taxon>
        <taxon>Gammaproteobacteria</taxon>
        <taxon>Oceanospirillales</taxon>
        <taxon>Halomonadaceae</taxon>
        <taxon>Halomonas</taxon>
    </lineage>
</organism>
<evidence type="ECO:0000259" key="1">
    <source>
        <dbReference type="Pfam" id="PF20352"/>
    </source>
</evidence>
<dbReference type="InterPro" id="IPR046589">
    <property type="entry name" value="DUF6647"/>
</dbReference>
<evidence type="ECO:0000313" key="2">
    <source>
        <dbReference type="EMBL" id="MEQ6888058.1"/>
    </source>
</evidence>
<feature type="domain" description="DUF6647" evidence="1">
    <location>
        <begin position="66"/>
        <end position="142"/>
    </location>
</feature>
<gene>
    <name evidence="2" type="ORF">ABE957_05130</name>
</gene>